<dbReference type="GO" id="GO:0016787">
    <property type="term" value="F:hydrolase activity"/>
    <property type="evidence" value="ECO:0007669"/>
    <property type="project" value="UniProtKB-KW"/>
</dbReference>
<dbReference type="GO" id="GO:0017061">
    <property type="term" value="F:S-methyl-5-thioadenosine phosphorylase activity"/>
    <property type="evidence" value="ECO:0007669"/>
    <property type="project" value="UniProtKB-EC"/>
</dbReference>
<evidence type="ECO:0000256" key="3">
    <source>
        <dbReference type="ARBA" id="ARBA00007353"/>
    </source>
</evidence>
<gene>
    <name evidence="12" type="primary">pgeF</name>
    <name evidence="12" type="ORF">IAA54_03655</name>
</gene>
<comment type="caution">
    <text evidence="12">The sequence shown here is derived from an EMBL/GenBank/DDBJ whole genome shotgun (WGS) entry which is preliminary data.</text>
</comment>
<dbReference type="InterPro" id="IPR011324">
    <property type="entry name" value="Cytotoxic_necrot_fac-like_cat"/>
</dbReference>
<organism evidence="12 13">
    <name type="scientific">Candidatus Gallacutalibacter pullicola</name>
    <dbReference type="NCBI Taxonomy" id="2840830"/>
    <lineage>
        <taxon>Bacteria</taxon>
        <taxon>Bacillati</taxon>
        <taxon>Bacillota</taxon>
        <taxon>Clostridia</taxon>
        <taxon>Eubacteriales</taxon>
        <taxon>Candidatus Gallacutalibacter</taxon>
    </lineage>
</organism>
<dbReference type="SUPFAM" id="SSF64438">
    <property type="entry name" value="CNF1/YfiH-like putative cysteine hydrolases"/>
    <property type="match status" value="1"/>
</dbReference>
<keyword evidence="5" id="KW-0479">Metal-binding</keyword>
<proteinExistence type="inferred from homology"/>
<evidence type="ECO:0000313" key="12">
    <source>
        <dbReference type="EMBL" id="HIR56740.1"/>
    </source>
</evidence>
<evidence type="ECO:0000256" key="5">
    <source>
        <dbReference type="ARBA" id="ARBA00022723"/>
    </source>
</evidence>
<dbReference type="InterPro" id="IPR038371">
    <property type="entry name" value="Cu_polyphenol_OxRdtase_sf"/>
</dbReference>
<evidence type="ECO:0000256" key="11">
    <source>
        <dbReference type="RuleBase" id="RU361274"/>
    </source>
</evidence>
<reference evidence="12" key="1">
    <citation type="submission" date="2020-10" db="EMBL/GenBank/DDBJ databases">
        <authorList>
            <person name="Gilroy R."/>
        </authorList>
    </citation>
    <scope>NUCLEOTIDE SEQUENCE</scope>
    <source>
        <strain evidence="12">ChiSjej1B19-7085</strain>
    </source>
</reference>
<evidence type="ECO:0000256" key="1">
    <source>
        <dbReference type="ARBA" id="ARBA00000553"/>
    </source>
</evidence>
<keyword evidence="4" id="KW-0808">Transferase</keyword>
<dbReference type="Gene3D" id="3.60.140.10">
    <property type="entry name" value="CNF1/YfiH-like putative cysteine hydrolases"/>
    <property type="match status" value="1"/>
</dbReference>
<evidence type="ECO:0000256" key="9">
    <source>
        <dbReference type="ARBA" id="ARBA00048968"/>
    </source>
</evidence>
<evidence type="ECO:0000256" key="10">
    <source>
        <dbReference type="ARBA" id="ARBA00049893"/>
    </source>
</evidence>
<keyword evidence="6" id="KW-0378">Hydrolase</keyword>
<evidence type="ECO:0000256" key="6">
    <source>
        <dbReference type="ARBA" id="ARBA00022801"/>
    </source>
</evidence>
<evidence type="ECO:0000256" key="4">
    <source>
        <dbReference type="ARBA" id="ARBA00022679"/>
    </source>
</evidence>
<dbReference type="GO" id="GO:0005507">
    <property type="term" value="F:copper ion binding"/>
    <property type="evidence" value="ECO:0007669"/>
    <property type="project" value="TreeGrafter"/>
</dbReference>
<dbReference type="NCBIfam" id="TIGR00726">
    <property type="entry name" value="peptidoglycan editing factor PgeF"/>
    <property type="match status" value="1"/>
</dbReference>
<dbReference type="Proteomes" id="UP000886785">
    <property type="component" value="Unassembled WGS sequence"/>
</dbReference>
<reference evidence="12" key="2">
    <citation type="journal article" date="2021" name="PeerJ">
        <title>Extensive microbial diversity within the chicken gut microbiome revealed by metagenomics and culture.</title>
        <authorList>
            <person name="Gilroy R."/>
            <person name="Ravi A."/>
            <person name="Getino M."/>
            <person name="Pursley I."/>
            <person name="Horton D.L."/>
            <person name="Alikhan N.F."/>
            <person name="Baker D."/>
            <person name="Gharbi K."/>
            <person name="Hall N."/>
            <person name="Watson M."/>
            <person name="Adriaenssens E.M."/>
            <person name="Foster-Nyarko E."/>
            <person name="Jarju S."/>
            <person name="Secka A."/>
            <person name="Antonio M."/>
            <person name="Oren A."/>
            <person name="Chaudhuri R.R."/>
            <person name="La Ragione R."/>
            <person name="Hildebrand F."/>
            <person name="Pallen M.J."/>
        </authorList>
    </citation>
    <scope>NUCLEOTIDE SEQUENCE</scope>
    <source>
        <strain evidence="12">ChiSjej1B19-7085</strain>
    </source>
</reference>
<keyword evidence="7" id="KW-0862">Zinc</keyword>
<comment type="function">
    <text evidence="2">Purine nucleoside enzyme that catalyzes the phosphorolysis of adenosine and inosine nucleosides, yielding D-ribose 1-phosphate and the respective free bases, adenine and hypoxanthine. Also catalyzes the phosphorolysis of S-methyl-5'-thioadenosine into adenine and S-methyl-5-thio-alpha-D-ribose 1-phosphate. Also has adenosine deaminase activity.</text>
</comment>
<dbReference type="EMBL" id="DVHF01000040">
    <property type="protein sequence ID" value="HIR56740.1"/>
    <property type="molecule type" value="Genomic_DNA"/>
</dbReference>
<comment type="catalytic activity">
    <reaction evidence="8">
        <text>adenosine + H2O + H(+) = inosine + NH4(+)</text>
        <dbReference type="Rhea" id="RHEA:24408"/>
        <dbReference type="ChEBI" id="CHEBI:15377"/>
        <dbReference type="ChEBI" id="CHEBI:15378"/>
        <dbReference type="ChEBI" id="CHEBI:16335"/>
        <dbReference type="ChEBI" id="CHEBI:17596"/>
        <dbReference type="ChEBI" id="CHEBI:28938"/>
        <dbReference type="EC" id="3.5.4.4"/>
    </reaction>
    <physiologicalReaction direction="left-to-right" evidence="8">
        <dbReference type="Rhea" id="RHEA:24409"/>
    </physiologicalReaction>
</comment>
<dbReference type="PANTHER" id="PTHR30616">
    <property type="entry name" value="UNCHARACTERIZED PROTEIN YFIH"/>
    <property type="match status" value="1"/>
</dbReference>
<name>A0A9D1J119_9FIRM</name>
<comment type="catalytic activity">
    <reaction evidence="9">
        <text>adenosine + phosphate = alpha-D-ribose 1-phosphate + adenine</text>
        <dbReference type="Rhea" id="RHEA:27642"/>
        <dbReference type="ChEBI" id="CHEBI:16335"/>
        <dbReference type="ChEBI" id="CHEBI:16708"/>
        <dbReference type="ChEBI" id="CHEBI:43474"/>
        <dbReference type="ChEBI" id="CHEBI:57720"/>
        <dbReference type="EC" id="2.4.2.1"/>
    </reaction>
    <physiologicalReaction direction="left-to-right" evidence="9">
        <dbReference type="Rhea" id="RHEA:27643"/>
    </physiologicalReaction>
</comment>
<protein>
    <recommendedName>
        <fullName evidence="11">Purine nucleoside phosphorylase</fullName>
    </recommendedName>
</protein>
<accession>A0A9D1J119</accession>
<sequence>MRWNEKNGTPFLTFPSFDDLPFVRHAFSTRLGGVSEGVFSSMNLGFRRGDREENVWENYRRICAAAGFDPQKLTASSQDHHTVIRRVTMEQAGIGFTRPRDLESVDGLCTDTPGLTLVTYYADCVPLFFADKRTHAVGAAHSGWRGTVARIGAEMVRRMGEEFSSDPADLIVGIGPSIGPECYEVDQPVADQFLAMQELDPKRFVRPIGEGKYLLDLWECNRRVLASAGIPEENISCAQLCTKCHPDLLYSHRVMGAQRGNLAAMICRREDD</sequence>
<dbReference type="AlphaFoldDB" id="A0A9D1J119"/>
<dbReference type="CDD" id="cd16833">
    <property type="entry name" value="YfiH"/>
    <property type="match status" value="1"/>
</dbReference>
<evidence type="ECO:0000313" key="13">
    <source>
        <dbReference type="Proteomes" id="UP000886785"/>
    </source>
</evidence>
<evidence type="ECO:0000256" key="2">
    <source>
        <dbReference type="ARBA" id="ARBA00003215"/>
    </source>
</evidence>
<dbReference type="Pfam" id="PF02578">
    <property type="entry name" value="Cu-oxidase_4"/>
    <property type="match status" value="1"/>
</dbReference>
<evidence type="ECO:0000256" key="7">
    <source>
        <dbReference type="ARBA" id="ARBA00022833"/>
    </source>
</evidence>
<comment type="catalytic activity">
    <reaction evidence="10">
        <text>S-methyl-5'-thioadenosine + phosphate = 5-(methylsulfanyl)-alpha-D-ribose 1-phosphate + adenine</text>
        <dbReference type="Rhea" id="RHEA:11852"/>
        <dbReference type="ChEBI" id="CHEBI:16708"/>
        <dbReference type="ChEBI" id="CHEBI:17509"/>
        <dbReference type="ChEBI" id="CHEBI:43474"/>
        <dbReference type="ChEBI" id="CHEBI:58533"/>
        <dbReference type="EC" id="2.4.2.28"/>
    </reaction>
    <physiologicalReaction direction="left-to-right" evidence="10">
        <dbReference type="Rhea" id="RHEA:11853"/>
    </physiologicalReaction>
</comment>
<dbReference type="InterPro" id="IPR003730">
    <property type="entry name" value="Cu_polyphenol_OxRdtase"/>
</dbReference>
<dbReference type="PANTHER" id="PTHR30616:SF2">
    <property type="entry name" value="PURINE NUCLEOSIDE PHOSPHORYLASE LACC1"/>
    <property type="match status" value="1"/>
</dbReference>
<comment type="similarity">
    <text evidence="3 11">Belongs to the purine nucleoside phosphorylase YfiH/LACC1 family.</text>
</comment>
<comment type="catalytic activity">
    <reaction evidence="1">
        <text>inosine + phosphate = alpha-D-ribose 1-phosphate + hypoxanthine</text>
        <dbReference type="Rhea" id="RHEA:27646"/>
        <dbReference type="ChEBI" id="CHEBI:17368"/>
        <dbReference type="ChEBI" id="CHEBI:17596"/>
        <dbReference type="ChEBI" id="CHEBI:43474"/>
        <dbReference type="ChEBI" id="CHEBI:57720"/>
        <dbReference type="EC" id="2.4.2.1"/>
    </reaction>
    <physiologicalReaction direction="left-to-right" evidence="1">
        <dbReference type="Rhea" id="RHEA:27647"/>
    </physiologicalReaction>
</comment>
<evidence type="ECO:0000256" key="8">
    <source>
        <dbReference type="ARBA" id="ARBA00047989"/>
    </source>
</evidence>